<sequence>IDRSVFSRRRVSGRIYVHSDLLPSASSPVHVEVLQGCVEMHQGRILRSCYDAPCQSVVQSRYNVNTDIIRNLKTEPVLVHAY</sequence>
<name>A0A4X1VJ55_PIG</name>
<reference evidence="1 2" key="1">
    <citation type="submission" date="2017-08" db="EMBL/GenBank/DDBJ databases">
        <title>USMARCv1.0.</title>
        <authorList>
            <person name="Hannum G.I."/>
            <person name="Koren S."/>
            <person name="Schroeder S.G."/>
            <person name="Chin S.C."/>
            <person name="Nonneman D.J."/>
            <person name="Becker S.A."/>
            <person name="Rosen B.D."/>
            <person name="Bickhart D.M."/>
            <person name="Putnam N.H."/>
            <person name="Green R.E."/>
            <person name="Tuggle C.K."/>
            <person name="Liu H."/>
            <person name="Rohrer G.A."/>
            <person name="Warr A."/>
            <person name="Hall R."/>
            <person name="Kim K."/>
            <person name="Hume D.A."/>
            <person name="Talbot R."/>
            <person name="Chow W."/>
            <person name="Howe K."/>
            <person name="Schwartz A.S."/>
            <person name="Watson M."/>
            <person name="Archibald A.L."/>
            <person name="Phillippy A.M."/>
            <person name="Smith T.P.L."/>
        </authorList>
    </citation>
    <scope>NUCLEOTIDE SEQUENCE [LARGE SCALE GENOMIC DNA]</scope>
</reference>
<evidence type="ECO:0000313" key="2">
    <source>
        <dbReference type="Proteomes" id="UP000314985"/>
    </source>
</evidence>
<dbReference type="Ensembl" id="ENSSSCT00070049142.1">
    <property type="protein sequence ID" value="ENSSSCP00070041501.1"/>
    <property type="gene ID" value="ENSSSCG00070024627.1"/>
</dbReference>
<protein>
    <submittedName>
        <fullName evidence="1">Uncharacterized protein</fullName>
    </submittedName>
</protein>
<dbReference type="Proteomes" id="UP000314985">
    <property type="component" value="Chromosome 5"/>
</dbReference>
<evidence type="ECO:0000313" key="1">
    <source>
        <dbReference type="Ensembl" id="ENSSSCP00070041501.1"/>
    </source>
</evidence>
<organism evidence="1 2">
    <name type="scientific">Sus scrofa</name>
    <name type="common">Pig</name>
    <dbReference type="NCBI Taxonomy" id="9823"/>
    <lineage>
        <taxon>Eukaryota</taxon>
        <taxon>Metazoa</taxon>
        <taxon>Chordata</taxon>
        <taxon>Craniata</taxon>
        <taxon>Vertebrata</taxon>
        <taxon>Euteleostomi</taxon>
        <taxon>Mammalia</taxon>
        <taxon>Eutheria</taxon>
        <taxon>Laurasiatheria</taxon>
        <taxon>Artiodactyla</taxon>
        <taxon>Suina</taxon>
        <taxon>Suidae</taxon>
        <taxon>Sus</taxon>
    </lineage>
</organism>
<dbReference type="AlphaFoldDB" id="A0A4X1VJ55"/>
<accession>A0A4X1VJ55</accession>
<proteinExistence type="predicted"/>
<reference evidence="1" key="2">
    <citation type="submission" date="2025-08" db="UniProtKB">
        <authorList>
            <consortium name="Ensembl"/>
        </authorList>
    </citation>
    <scope>IDENTIFICATION</scope>
</reference>